<gene>
    <name evidence="2" type="ORF">BofuT4_uP049360.1</name>
</gene>
<feature type="compositionally biased region" description="Acidic residues" evidence="1">
    <location>
        <begin position="12"/>
        <end position="25"/>
    </location>
</feature>
<dbReference type="Proteomes" id="UP000008177">
    <property type="component" value="Unplaced contigs"/>
</dbReference>
<evidence type="ECO:0000313" key="2">
    <source>
        <dbReference type="EMBL" id="CCD45918.1"/>
    </source>
</evidence>
<evidence type="ECO:0000313" key="3">
    <source>
        <dbReference type="Proteomes" id="UP000008177"/>
    </source>
</evidence>
<sequence>MGGRMEKGSVVADEEEAGDGSNVEEETALILRRRTRVRELSELDVGHPYHVSDGYQIVICPLGDQNWTAR</sequence>
<accession>G2XZN1</accession>
<evidence type="ECO:0000256" key="1">
    <source>
        <dbReference type="SAM" id="MobiDB-lite"/>
    </source>
</evidence>
<proteinExistence type="predicted"/>
<feature type="region of interest" description="Disordered" evidence="1">
    <location>
        <begin position="1"/>
        <end position="25"/>
    </location>
</feature>
<reference evidence="3" key="1">
    <citation type="journal article" date="2011" name="PLoS Genet.">
        <title>Genomic analysis of the necrotrophic fungal pathogens Sclerotinia sclerotiorum and Botrytis cinerea.</title>
        <authorList>
            <person name="Amselem J."/>
            <person name="Cuomo C.A."/>
            <person name="van Kan J.A."/>
            <person name="Viaud M."/>
            <person name="Benito E.P."/>
            <person name="Couloux A."/>
            <person name="Coutinho P.M."/>
            <person name="de Vries R.P."/>
            <person name="Dyer P.S."/>
            <person name="Fillinger S."/>
            <person name="Fournier E."/>
            <person name="Gout L."/>
            <person name="Hahn M."/>
            <person name="Kohn L."/>
            <person name="Lapalu N."/>
            <person name="Plummer K.M."/>
            <person name="Pradier J.M."/>
            <person name="Quevillon E."/>
            <person name="Sharon A."/>
            <person name="Simon A."/>
            <person name="ten Have A."/>
            <person name="Tudzynski B."/>
            <person name="Tudzynski P."/>
            <person name="Wincker P."/>
            <person name="Andrew M."/>
            <person name="Anthouard V."/>
            <person name="Beever R.E."/>
            <person name="Beffa R."/>
            <person name="Benoit I."/>
            <person name="Bouzid O."/>
            <person name="Brault B."/>
            <person name="Chen Z."/>
            <person name="Choquer M."/>
            <person name="Collemare J."/>
            <person name="Cotton P."/>
            <person name="Danchin E.G."/>
            <person name="Da Silva C."/>
            <person name="Gautier A."/>
            <person name="Giraud C."/>
            <person name="Giraud T."/>
            <person name="Gonzalez C."/>
            <person name="Grossetete S."/>
            <person name="Guldener U."/>
            <person name="Henrissat B."/>
            <person name="Howlett B.J."/>
            <person name="Kodira C."/>
            <person name="Kretschmer M."/>
            <person name="Lappartient A."/>
            <person name="Leroch M."/>
            <person name="Levis C."/>
            <person name="Mauceli E."/>
            <person name="Neuveglise C."/>
            <person name="Oeser B."/>
            <person name="Pearson M."/>
            <person name="Poulain J."/>
            <person name="Poussereau N."/>
            <person name="Quesneville H."/>
            <person name="Rascle C."/>
            <person name="Schumacher J."/>
            <person name="Segurens B."/>
            <person name="Sexton A."/>
            <person name="Silva E."/>
            <person name="Sirven C."/>
            <person name="Soanes D.M."/>
            <person name="Talbot N.J."/>
            <person name="Templeton M."/>
            <person name="Yandava C."/>
            <person name="Yarden O."/>
            <person name="Zeng Q."/>
            <person name="Rollins J.A."/>
            <person name="Lebrun M.H."/>
            <person name="Dickman M."/>
        </authorList>
    </citation>
    <scope>NUCLEOTIDE SEQUENCE [LARGE SCALE GENOMIC DNA]</scope>
    <source>
        <strain evidence="3">T4</strain>
    </source>
</reference>
<protein>
    <submittedName>
        <fullName evidence="2">Uncharacterized protein</fullName>
    </submittedName>
</protein>
<dbReference type="AlphaFoldDB" id="G2XZN1"/>
<name>G2XZN1_BOTF4</name>
<organism evidence="2 3">
    <name type="scientific">Botryotinia fuckeliana (strain T4)</name>
    <name type="common">Noble rot fungus</name>
    <name type="synonym">Botrytis cinerea</name>
    <dbReference type="NCBI Taxonomy" id="999810"/>
    <lineage>
        <taxon>Eukaryota</taxon>
        <taxon>Fungi</taxon>
        <taxon>Dikarya</taxon>
        <taxon>Ascomycota</taxon>
        <taxon>Pezizomycotina</taxon>
        <taxon>Leotiomycetes</taxon>
        <taxon>Helotiales</taxon>
        <taxon>Sclerotiniaceae</taxon>
        <taxon>Botrytis</taxon>
    </lineage>
</organism>
<dbReference type="HOGENOM" id="CLU_2757485_0_0_1"/>
<dbReference type="InParanoid" id="G2XZN1"/>
<dbReference type="EMBL" id="FQ790278">
    <property type="protein sequence ID" value="CCD45918.1"/>
    <property type="molecule type" value="Genomic_DNA"/>
</dbReference>